<protein>
    <submittedName>
        <fullName evidence="7">DEAD (Asp-Glu-Ala-Asp) box polypeptide 47</fullName>
        <ecNumber evidence="7">3.6.1.-</ecNumber>
    </submittedName>
</protein>
<keyword evidence="8" id="KW-1185">Reference proteome</keyword>
<dbReference type="GO" id="GO:0005829">
    <property type="term" value="C:cytosol"/>
    <property type="evidence" value="ECO:0007669"/>
    <property type="project" value="TreeGrafter"/>
</dbReference>
<evidence type="ECO:0000259" key="6">
    <source>
        <dbReference type="PROSITE" id="PS51194"/>
    </source>
</evidence>
<dbReference type="AlphaFoldDB" id="A0A0D2IY55"/>
<keyword evidence="1" id="KW-0547">Nucleotide-binding</keyword>
<feature type="compositionally biased region" description="Gly residues" evidence="5">
    <location>
        <begin position="179"/>
        <end position="188"/>
    </location>
</feature>
<reference evidence="7 8" key="1">
    <citation type="journal article" date="2013" name="BMC Genomics">
        <title>Reconstruction of the lipid metabolism for the microalga Monoraphidium neglectum from its genome sequence reveals characteristics suitable for biofuel production.</title>
        <authorList>
            <person name="Bogen C."/>
            <person name="Al-Dilaimi A."/>
            <person name="Albersmeier A."/>
            <person name="Wichmann J."/>
            <person name="Grundmann M."/>
            <person name="Rupp O."/>
            <person name="Lauersen K.J."/>
            <person name="Blifernez-Klassen O."/>
            <person name="Kalinowski J."/>
            <person name="Goesmann A."/>
            <person name="Mussgnug J.H."/>
            <person name="Kruse O."/>
        </authorList>
    </citation>
    <scope>NUCLEOTIDE SEQUENCE [LARGE SCALE GENOMIC DNA]</scope>
    <source>
        <strain evidence="7 8">SAG 48.87</strain>
    </source>
</reference>
<dbReference type="Gene3D" id="3.40.50.300">
    <property type="entry name" value="P-loop containing nucleotide triphosphate hydrolases"/>
    <property type="match status" value="1"/>
</dbReference>
<evidence type="ECO:0000256" key="2">
    <source>
        <dbReference type="ARBA" id="ARBA00022801"/>
    </source>
</evidence>
<dbReference type="STRING" id="145388.A0A0D2IY55"/>
<feature type="domain" description="Helicase C-terminal" evidence="6">
    <location>
        <begin position="1"/>
        <end position="135"/>
    </location>
</feature>
<evidence type="ECO:0000256" key="1">
    <source>
        <dbReference type="ARBA" id="ARBA00022741"/>
    </source>
</evidence>
<gene>
    <name evidence="7" type="ORF">MNEG_15090</name>
</gene>
<dbReference type="Proteomes" id="UP000054498">
    <property type="component" value="Unassembled WGS sequence"/>
</dbReference>
<dbReference type="CDD" id="cd18787">
    <property type="entry name" value="SF2_C_DEAD"/>
    <property type="match status" value="1"/>
</dbReference>
<dbReference type="SUPFAM" id="SSF52540">
    <property type="entry name" value="P-loop containing nucleoside triphosphate hydrolases"/>
    <property type="match status" value="1"/>
</dbReference>
<dbReference type="InterPro" id="IPR001650">
    <property type="entry name" value="Helicase_C-like"/>
</dbReference>
<evidence type="ECO:0000256" key="3">
    <source>
        <dbReference type="ARBA" id="ARBA00022806"/>
    </source>
</evidence>
<name>A0A0D2IY55_9CHLO</name>
<dbReference type="InterPro" id="IPR050079">
    <property type="entry name" value="DEAD_box_RNA_helicase"/>
</dbReference>
<feature type="region of interest" description="Disordered" evidence="5">
    <location>
        <begin position="150"/>
        <end position="188"/>
    </location>
</feature>
<dbReference type="GO" id="GO:0003724">
    <property type="term" value="F:RNA helicase activity"/>
    <property type="evidence" value="ECO:0007669"/>
    <property type="project" value="TreeGrafter"/>
</dbReference>
<dbReference type="RefSeq" id="XP_013891892.1">
    <property type="nucleotide sequence ID" value="XM_014036438.1"/>
</dbReference>
<evidence type="ECO:0000313" key="8">
    <source>
        <dbReference type="Proteomes" id="UP000054498"/>
    </source>
</evidence>
<evidence type="ECO:0000313" key="7">
    <source>
        <dbReference type="EMBL" id="KIY92872.1"/>
    </source>
</evidence>
<organism evidence="7 8">
    <name type="scientific">Monoraphidium neglectum</name>
    <dbReference type="NCBI Taxonomy" id="145388"/>
    <lineage>
        <taxon>Eukaryota</taxon>
        <taxon>Viridiplantae</taxon>
        <taxon>Chlorophyta</taxon>
        <taxon>core chlorophytes</taxon>
        <taxon>Chlorophyceae</taxon>
        <taxon>CS clade</taxon>
        <taxon>Sphaeropleales</taxon>
        <taxon>Selenastraceae</taxon>
        <taxon>Monoraphidium</taxon>
    </lineage>
</organism>
<evidence type="ECO:0000256" key="5">
    <source>
        <dbReference type="SAM" id="MobiDB-lite"/>
    </source>
</evidence>
<accession>A0A0D2IY55</accession>
<sequence>MPLPQIFTRTCDSTRKIALSLRNLGFGAVPIHGQMSQPKRLGALNKFKAGERAILVATDVAARGLDIPSVDVVINYDVPANSKDYVHRVGRTARAGRSGRSVTIVTQYDVEMFQKIEHLTGVKMEAFPAEREEVLLLLEQVSSAQRIATMQMKEADSGKGKKRGGAGGDEDEGRRGFMASGGGKRGRR</sequence>
<dbReference type="PANTHER" id="PTHR47959:SF20">
    <property type="entry name" value="RNA HELICASE"/>
    <property type="match status" value="1"/>
</dbReference>
<dbReference type="KEGG" id="mng:MNEG_15090"/>
<dbReference type="SMART" id="SM00490">
    <property type="entry name" value="HELICc"/>
    <property type="match status" value="1"/>
</dbReference>
<dbReference type="Pfam" id="PF00271">
    <property type="entry name" value="Helicase_C"/>
    <property type="match status" value="1"/>
</dbReference>
<evidence type="ECO:0000256" key="4">
    <source>
        <dbReference type="ARBA" id="ARBA00022840"/>
    </source>
</evidence>
<keyword evidence="2 7" id="KW-0378">Hydrolase</keyword>
<dbReference type="OrthoDB" id="10261904at2759"/>
<dbReference type="EC" id="3.6.1.-" evidence="7"/>
<keyword evidence="4" id="KW-0067">ATP-binding</keyword>
<dbReference type="GO" id="GO:0005524">
    <property type="term" value="F:ATP binding"/>
    <property type="evidence" value="ECO:0007669"/>
    <property type="project" value="UniProtKB-KW"/>
</dbReference>
<proteinExistence type="predicted"/>
<dbReference type="GO" id="GO:0016787">
    <property type="term" value="F:hydrolase activity"/>
    <property type="evidence" value="ECO:0007669"/>
    <property type="project" value="UniProtKB-KW"/>
</dbReference>
<dbReference type="PROSITE" id="PS51194">
    <property type="entry name" value="HELICASE_CTER"/>
    <property type="match status" value="1"/>
</dbReference>
<dbReference type="GeneID" id="25732717"/>
<dbReference type="InterPro" id="IPR027417">
    <property type="entry name" value="P-loop_NTPase"/>
</dbReference>
<keyword evidence="3" id="KW-0347">Helicase</keyword>
<dbReference type="PANTHER" id="PTHR47959">
    <property type="entry name" value="ATP-DEPENDENT RNA HELICASE RHLE-RELATED"/>
    <property type="match status" value="1"/>
</dbReference>
<dbReference type="EMBL" id="KK105237">
    <property type="protein sequence ID" value="KIY92872.1"/>
    <property type="molecule type" value="Genomic_DNA"/>
</dbReference>